<reference evidence="1 2" key="1">
    <citation type="submission" date="2019-06" db="EMBL/GenBank/DDBJ databases">
        <title>Genome of Methylobacterium sp. 17Sr1-39.</title>
        <authorList>
            <person name="Seo T."/>
        </authorList>
    </citation>
    <scope>NUCLEOTIDE SEQUENCE [LARGE SCALE GENOMIC DNA]</scope>
    <source>
        <strain evidence="1 2">17Sr1-39</strain>
    </source>
</reference>
<evidence type="ECO:0000313" key="1">
    <source>
        <dbReference type="EMBL" id="TNC14957.1"/>
    </source>
</evidence>
<name>A0A5C4LKC7_9HYPH</name>
<keyword evidence="2" id="KW-1185">Reference proteome</keyword>
<dbReference type="Proteomes" id="UP000305267">
    <property type="component" value="Unassembled WGS sequence"/>
</dbReference>
<dbReference type="RefSeq" id="WP_139034498.1">
    <property type="nucleotide sequence ID" value="NZ_VDDA01000002.1"/>
</dbReference>
<evidence type="ECO:0000313" key="2">
    <source>
        <dbReference type="Proteomes" id="UP000305267"/>
    </source>
</evidence>
<sequence>MSSVSTRWSIIDSATAVHRVECQSLAQDADDGPADAALNGLDDQVVGYGLEARRAYDELKRTIGQVAGLLILAQAGGRRDAFDLPALRRAEAVQEEALDRVRRLAAPARLAAHRQRMLRAAELAGRALRALGDVAIVAGEIDLTQASNDLTRAYAVLQSTSESVFGMTMVDFRHACCTCGAMKR</sequence>
<dbReference type="OrthoDB" id="8096169at2"/>
<protein>
    <submittedName>
        <fullName evidence="1">Uncharacterized protein</fullName>
    </submittedName>
</protein>
<dbReference type="AlphaFoldDB" id="A0A5C4LKC7"/>
<organism evidence="1 2">
    <name type="scientific">Methylobacterium terricola</name>
    <dbReference type="NCBI Taxonomy" id="2583531"/>
    <lineage>
        <taxon>Bacteria</taxon>
        <taxon>Pseudomonadati</taxon>
        <taxon>Pseudomonadota</taxon>
        <taxon>Alphaproteobacteria</taxon>
        <taxon>Hyphomicrobiales</taxon>
        <taxon>Methylobacteriaceae</taxon>
        <taxon>Methylobacterium</taxon>
    </lineage>
</organism>
<accession>A0A5C4LKC7</accession>
<gene>
    <name evidence="1" type="ORF">FF100_05120</name>
</gene>
<proteinExistence type="predicted"/>
<dbReference type="EMBL" id="VDDA01000002">
    <property type="protein sequence ID" value="TNC14957.1"/>
    <property type="molecule type" value="Genomic_DNA"/>
</dbReference>
<comment type="caution">
    <text evidence="1">The sequence shown here is derived from an EMBL/GenBank/DDBJ whole genome shotgun (WGS) entry which is preliminary data.</text>
</comment>